<dbReference type="SMART" id="SM01019">
    <property type="entry name" value="B3"/>
    <property type="match status" value="1"/>
</dbReference>
<dbReference type="EMBL" id="JAVYJV010000008">
    <property type="protein sequence ID" value="KAK4364737.1"/>
    <property type="molecule type" value="Genomic_DNA"/>
</dbReference>
<feature type="domain" description="TF-B3" evidence="6">
    <location>
        <begin position="232"/>
        <end position="340"/>
    </location>
</feature>
<dbReference type="InterPro" id="IPR051442">
    <property type="entry name" value="B3_domain"/>
</dbReference>
<dbReference type="GO" id="GO:0005634">
    <property type="term" value="C:nucleus"/>
    <property type="evidence" value="ECO:0007669"/>
    <property type="project" value="UniProtKB-SubCell"/>
</dbReference>
<evidence type="ECO:0000313" key="7">
    <source>
        <dbReference type="EMBL" id="KAK4364737.1"/>
    </source>
</evidence>
<proteinExistence type="predicted"/>
<dbReference type="PANTHER" id="PTHR34269">
    <property type="entry name" value="TRANSCRIPTION FACTOR B3-DOMAIN FAMILY-RELATED"/>
    <property type="match status" value="1"/>
</dbReference>
<evidence type="ECO:0000259" key="6">
    <source>
        <dbReference type="SMART" id="SM01019"/>
    </source>
</evidence>
<dbReference type="Gene3D" id="2.40.330.10">
    <property type="entry name" value="DNA-binding pseudobarrel domain"/>
    <property type="match status" value="1"/>
</dbReference>
<evidence type="ECO:0000256" key="5">
    <source>
        <dbReference type="ARBA" id="ARBA00023242"/>
    </source>
</evidence>
<keyword evidence="4" id="KW-0804">Transcription</keyword>
<keyword evidence="8" id="KW-1185">Reference proteome</keyword>
<reference evidence="7" key="1">
    <citation type="submission" date="2023-12" db="EMBL/GenBank/DDBJ databases">
        <title>Genome assembly of Anisodus tanguticus.</title>
        <authorList>
            <person name="Wang Y.-J."/>
        </authorList>
    </citation>
    <scope>NUCLEOTIDE SEQUENCE</scope>
    <source>
        <strain evidence="7">KB-2021</strain>
        <tissue evidence="7">Leaf</tissue>
    </source>
</reference>
<keyword evidence="3" id="KW-0238">DNA-binding</keyword>
<accession>A0AAE1S7V7</accession>
<comment type="subcellular location">
    <subcellularLocation>
        <location evidence="1">Nucleus</location>
    </subcellularLocation>
</comment>
<dbReference type="AlphaFoldDB" id="A0AAE1S7V7"/>
<keyword evidence="5" id="KW-0539">Nucleus</keyword>
<dbReference type="Proteomes" id="UP001291623">
    <property type="component" value="Unassembled WGS sequence"/>
</dbReference>
<dbReference type="InterPro" id="IPR015300">
    <property type="entry name" value="DNA-bd_pseudobarrel_sf"/>
</dbReference>
<evidence type="ECO:0000256" key="2">
    <source>
        <dbReference type="ARBA" id="ARBA00023015"/>
    </source>
</evidence>
<keyword evidence="2" id="KW-0805">Transcription regulation</keyword>
<organism evidence="7 8">
    <name type="scientific">Anisodus tanguticus</name>
    <dbReference type="NCBI Taxonomy" id="243964"/>
    <lineage>
        <taxon>Eukaryota</taxon>
        <taxon>Viridiplantae</taxon>
        <taxon>Streptophyta</taxon>
        <taxon>Embryophyta</taxon>
        <taxon>Tracheophyta</taxon>
        <taxon>Spermatophyta</taxon>
        <taxon>Magnoliopsida</taxon>
        <taxon>eudicotyledons</taxon>
        <taxon>Gunneridae</taxon>
        <taxon>Pentapetalae</taxon>
        <taxon>asterids</taxon>
        <taxon>lamiids</taxon>
        <taxon>Solanales</taxon>
        <taxon>Solanaceae</taxon>
        <taxon>Solanoideae</taxon>
        <taxon>Hyoscyameae</taxon>
        <taxon>Anisodus</taxon>
    </lineage>
</organism>
<gene>
    <name evidence="7" type="ORF">RND71_016095</name>
</gene>
<protein>
    <recommendedName>
        <fullName evidence="6">TF-B3 domain-containing protein</fullName>
    </recommendedName>
</protein>
<comment type="caution">
    <text evidence="7">The sequence shown here is derived from an EMBL/GenBank/DDBJ whole genome shotgun (WGS) entry which is preliminary data.</text>
</comment>
<dbReference type="SUPFAM" id="SSF101936">
    <property type="entry name" value="DNA-binding pseudobarrel domain"/>
    <property type="match status" value="1"/>
</dbReference>
<name>A0AAE1S7V7_9SOLA</name>
<evidence type="ECO:0000256" key="4">
    <source>
        <dbReference type="ARBA" id="ARBA00023163"/>
    </source>
</evidence>
<dbReference type="CDD" id="cd10017">
    <property type="entry name" value="B3_DNA"/>
    <property type="match status" value="1"/>
</dbReference>
<dbReference type="PANTHER" id="PTHR34269:SF11">
    <property type="entry name" value="B3 DOMAIN PROTEIN"/>
    <property type="match status" value="1"/>
</dbReference>
<evidence type="ECO:0000256" key="3">
    <source>
        <dbReference type="ARBA" id="ARBA00023125"/>
    </source>
</evidence>
<evidence type="ECO:0000313" key="8">
    <source>
        <dbReference type="Proteomes" id="UP001291623"/>
    </source>
</evidence>
<dbReference type="InterPro" id="IPR003340">
    <property type="entry name" value="B3_DNA-bd"/>
</dbReference>
<sequence>MEGGDNMNDHQFPNNFPMFPEISKDNVIDADPISYIFRHQSSSSSTAGFPLMYPILDYEDNDASNSTPSLFPDENPLEPTLSLFPQVSTDLCLSLPGTPVDTSSNIITQDSSTSSNNASDSCVPKRLHNFSLFPELFENLAAPKPIASTASLPSTDLCLSLPCTPNTSSTIVTQDSYTPLASSSNGVVSQNSAKRRLLFQESNMGPSKKHNDTKRHRLIVPRPVAGEEEHWITKKLTKSDVNGASRLLLPRQEVKNYILPFMDEQQAIICEDICGIDVTVLDLDTETEHILTLKKWSNDSFQLVKAWTTEFVKRRNLKEDDVIEIRWEKDNSRFCFRVHNRHQV</sequence>
<dbReference type="GO" id="GO:0003677">
    <property type="term" value="F:DNA binding"/>
    <property type="evidence" value="ECO:0007669"/>
    <property type="project" value="UniProtKB-KW"/>
</dbReference>
<evidence type="ECO:0000256" key="1">
    <source>
        <dbReference type="ARBA" id="ARBA00004123"/>
    </source>
</evidence>